<reference evidence="1 2" key="1">
    <citation type="submission" date="2021-06" db="EMBL/GenBank/DDBJ databases">
        <authorList>
            <person name="Palmer J.M."/>
        </authorList>
    </citation>
    <scope>NUCLEOTIDE SEQUENCE [LARGE SCALE GENOMIC DNA]</scope>
    <source>
        <strain evidence="1 2">GA_2019</strain>
        <tissue evidence="1">Muscle</tissue>
    </source>
</reference>
<feature type="non-terminal residue" evidence="1">
    <location>
        <position position="1"/>
    </location>
</feature>
<organism evidence="1 2">
    <name type="scientific">Goodea atripinnis</name>
    <dbReference type="NCBI Taxonomy" id="208336"/>
    <lineage>
        <taxon>Eukaryota</taxon>
        <taxon>Metazoa</taxon>
        <taxon>Chordata</taxon>
        <taxon>Craniata</taxon>
        <taxon>Vertebrata</taxon>
        <taxon>Euteleostomi</taxon>
        <taxon>Actinopterygii</taxon>
        <taxon>Neopterygii</taxon>
        <taxon>Teleostei</taxon>
        <taxon>Neoteleostei</taxon>
        <taxon>Acanthomorphata</taxon>
        <taxon>Ovalentaria</taxon>
        <taxon>Atherinomorphae</taxon>
        <taxon>Cyprinodontiformes</taxon>
        <taxon>Goodeidae</taxon>
        <taxon>Goodea</taxon>
    </lineage>
</organism>
<feature type="non-terminal residue" evidence="1">
    <location>
        <position position="65"/>
    </location>
</feature>
<proteinExistence type="predicted"/>
<dbReference type="EMBL" id="JAHRIO010038639">
    <property type="protein sequence ID" value="MEQ2170327.1"/>
    <property type="molecule type" value="Genomic_DNA"/>
</dbReference>
<evidence type="ECO:0000313" key="2">
    <source>
        <dbReference type="Proteomes" id="UP001476798"/>
    </source>
</evidence>
<protein>
    <submittedName>
        <fullName evidence="1">Uncharacterized protein</fullName>
    </submittedName>
</protein>
<gene>
    <name evidence="1" type="ORF">GOODEAATRI_034377</name>
</gene>
<keyword evidence="2" id="KW-1185">Reference proteome</keyword>
<comment type="caution">
    <text evidence="1">The sequence shown here is derived from an EMBL/GenBank/DDBJ whole genome shotgun (WGS) entry which is preliminary data.</text>
</comment>
<sequence length="65" mass="6924">CGVRQSPFSAAYAARISCTSLQLSSTSTGITLDFPMGQRTSCVPSPQAVRVQLMSPSPHLPSREK</sequence>
<evidence type="ECO:0000313" key="1">
    <source>
        <dbReference type="EMBL" id="MEQ2170327.1"/>
    </source>
</evidence>
<name>A0ABV0NG15_9TELE</name>
<dbReference type="Proteomes" id="UP001476798">
    <property type="component" value="Unassembled WGS sequence"/>
</dbReference>
<accession>A0ABV0NG15</accession>